<proteinExistence type="predicted"/>
<feature type="domain" description="Histidine kinase" evidence="15">
    <location>
        <begin position="205"/>
        <end position="426"/>
    </location>
</feature>
<keyword evidence="9" id="KW-0418">Kinase</keyword>
<dbReference type="FunFam" id="3.30.565.10:FF:000010">
    <property type="entry name" value="Sensor histidine kinase RcsC"/>
    <property type="match status" value="1"/>
</dbReference>
<dbReference type="GO" id="GO:0005524">
    <property type="term" value="F:ATP binding"/>
    <property type="evidence" value="ECO:0007669"/>
    <property type="project" value="UniProtKB-KW"/>
</dbReference>
<dbReference type="InterPro" id="IPR036641">
    <property type="entry name" value="HPT_dom_sf"/>
</dbReference>
<keyword evidence="8" id="KW-0547">Nucleotide-binding</keyword>
<dbReference type="SMART" id="SM00387">
    <property type="entry name" value="HATPase_c"/>
    <property type="match status" value="1"/>
</dbReference>
<dbReference type="PANTHER" id="PTHR45339:SF1">
    <property type="entry name" value="HYBRID SIGNAL TRANSDUCTION HISTIDINE KINASE J"/>
    <property type="match status" value="1"/>
</dbReference>
<dbReference type="FunFam" id="1.10.287.130:FF:000002">
    <property type="entry name" value="Two-component osmosensing histidine kinase"/>
    <property type="match status" value="1"/>
</dbReference>
<dbReference type="InterPro" id="IPR004358">
    <property type="entry name" value="Sig_transdc_His_kin-like_C"/>
</dbReference>
<feature type="transmembrane region" description="Helical" evidence="14">
    <location>
        <begin position="162"/>
        <end position="182"/>
    </location>
</feature>
<feature type="domain" description="Response regulatory" evidence="16">
    <location>
        <begin position="584"/>
        <end position="702"/>
    </location>
</feature>
<dbReference type="GO" id="GO:0000155">
    <property type="term" value="F:phosphorelay sensor kinase activity"/>
    <property type="evidence" value="ECO:0007669"/>
    <property type="project" value="InterPro"/>
</dbReference>
<evidence type="ECO:0000256" key="8">
    <source>
        <dbReference type="ARBA" id="ARBA00022741"/>
    </source>
</evidence>
<dbReference type="Gene3D" id="1.10.287.130">
    <property type="match status" value="1"/>
</dbReference>
<dbReference type="InterPro" id="IPR005467">
    <property type="entry name" value="His_kinase_dom"/>
</dbReference>
<dbReference type="SMART" id="SM00448">
    <property type="entry name" value="REC"/>
    <property type="match status" value="1"/>
</dbReference>
<dbReference type="Pfam" id="PF01627">
    <property type="entry name" value="Hpt"/>
    <property type="match status" value="1"/>
</dbReference>
<name>A0A0F9U5K9_9ZZZZ</name>
<feature type="domain" description="HPt" evidence="17">
    <location>
        <begin position="741"/>
        <end position="834"/>
    </location>
</feature>
<dbReference type="SMART" id="SM00388">
    <property type="entry name" value="HisKA"/>
    <property type="match status" value="1"/>
</dbReference>
<keyword evidence="10" id="KW-0067">ATP-binding</keyword>
<dbReference type="SUPFAM" id="SSF47384">
    <property type="entry name" value="Homodimeric domain of signal transducing histidine kinase"/>
    <property type="match status" value="1"/>
</dbReference>
<organism evidence="18">
    <name type="scientific">marine sediment metagenome</name>
    <dbReference type="NCBI Taxonomy" id="412755"/>
    <lineage>
        <taxon>unclassified sequences</taxon>
        <taxon>metagenomes</taxon>
        <taxon>ecological metagenomes</taxon>
    </lineage>
</organism>
<dbReference type="InterPro" id="IPR003661">
    <property type="entry name" value="HisK_dim/P_dom"/>
</dbReference>
<evidence type="ECO:0000256" key="10">
    <source>
        <dbReference type="ARBA" id="ARBA00022840"/>
    </source>
</evidence>
<gene>
    <name evidence="18" type="ORF">LCGC14_0570600</name>
</gene>
<dbReference type="EC" id="2.7.13.3" evidence="3"/>
<evidence type="ECO:0000259" key="15">
    <source>
        <dbReference type="PROSITE" id="PS50109"/>
    </source>
</evidence>
<dbReference type="CDD" id="cd16922">
    <property type="entry name" value="HATPase_EvgS-ArcB-TorS-like"/>
    <property type="match status" value="1"/>
</dbReference>
<dbReference type="Gene3D" id="3.30.565.10">
    <property type="entry name" value="Histidine kinase-like ATPase, C-terminal domain"/>
    <property type="match status" value="1"/>
</dbReference>
<dbReference type="InterPro" id="IPR036890">
    <property type="entry name" value="HATPase_C_sf"/>
</dbReference>
<evidence type="ECO:0000256" key="3">
    <source>
        <dbReference type="ARBA" id="ARBA00012438"/>
    </source>
</evidence>
<evidence type="ECO:0000256" key="13">
    <source>
        <dbReference type="ARBA" id="ARBA00023136"/>
    </source>
</evidence>
<evidence type="ECO:0000313" key="18">
    <source>
        <dbReference type="EMBL" id="KKN56591.1"/>
    </source>
</evidence>
<evidence type="ECO:0000256" key="6">
    <source>
        <dbReference type="ARBA" id="ARBA00022679"/>
    </source>
</evidence>
<accession>A0A0F9U5K9</accession>
<dbReference type="EMBL" id="LAZR01000837">
    <property type="protein sequence ID" value="KKN56591.1"/>
    <property type="molecule type" value="Genomic_DNA"/>
</dbReference>
<evidence type="ECO:0000256" key="4">
    <source>
        <dbReference type="ARBA" id="ARBA00022475"/>
    </source>
</evidence>
<dbReference type="InterPro" id="IPR011006">
    <property type="entry name" value="CheY-like_superfamily"/>
</dbReference>
<dbReference type="SUPFAM" id="SSF55874">
    <property type="entry name" value="ATPase domain of HSP90 chaperone/DNA topoisomerase II/histidine kinase"/>
    <property type="match status" value="1"/>
</dbReference>
<feature type="transmembrane region" description="Helical" evidence="14">
    <location>
        <begin position="60"/>
        <end position="81"/>
    </location>
</feature>
<keyword evidence="6" id="KW-0808">Transferase</keyword>
<dbReference type="InterPro" id="IPR036097">
    <property type="entry name" value="HisK_dim/P_sf"/>
</dbReference>
<keyword evidence="7 14" id="KW-0812">Transmembrane</keyword>
<dbReference type="Pfam" id="PF02518">
    <property type="entry name" value="HATPase_c"/>
    <property type="match status" value="1"/>
</dbReference>
<dbReference type="InterPro" id="IPR001789">
    <property type="entry name" value="Sig_transdc_resp-reg_receiver"/>
</dbReference>
<keyword evidence="4" id="KW-1003">Cell membrane</keyword>
<dbReference type="Pfam" id="PF00512">
    <property type="entry name" value="HisKA"/>
    <property type="match status" value="1"/>
</dbReference>
<dbReference type="AlphaFoldDB" id="A0A0F9U5K9"/>
<dbReference type="Gene3D" id="1.20.120.160">
    <property type="entry name" value="HPT domain"/>
    <property type="match status" value="1"/>
</dbReference>
<sequence>MDNKGFLGWRSLQERIARTGDTEPEQAIKIRLSIAILLVLYFCFPWQQDSTFLTTVSSNASLITLSFFCGALLIAISIIINPVKSALRRISGIFLDLTSLSILMYFAGEESVFMYALYLWVILGNGFRFGINYLYISLFVSLIGFGIVIIDGEYWQNLHHQPFGLSLIILMVVVPIYAAFLINKLHAAIAAAKFANEAKSRFLANMSHELRTPLNGVIGIADLIRETDLNRQQREFVNIMHSSANTLLGLIENVLDISKIEAGKIIIAQDEFDLHQLVNVIMQMQISMGKAKNIVVSNHIDASTPFSLQGDPQHLRQVLVNLMGNAIKFTHEGSVKLFIRPVDNNPEKPRIRFEIQDTGIGIPESALPTIFNHFTQVESSTNRPIGGTGLGTTISKELIELMGGEIGVETQAEKGSTFWFELPFNLIPNEYLKLSDKHILLLTSDEITSTITPDLDRWGVNYDHVPSSARALALLMQAVTDNDQYKIMLVDQSCIFNIDPVQYAQMIKAEPSLSQLSLVLINSTEQPKYNTEIREYYISAIHDLKETRLLFNAIHAAQSVSTDDDKVVTLAEYFAKQYNAKPLNILIADDNLVNQQVLEGVLKHAGHHILIADSGEQALDILAENIDTIDMLILDMNMPELSGFEVLQALQYLDTAVTIPVIILTADATPETKEKALGAGANAFLTKPINAKALLEQVAKLARINSDRQHSTINMHQSTKINDTAALIDEMVISELALLGGDNFIEQLINGFKKDGQKHLSLLKKAAEDDFLSYRESLHALKGSATELGASKLVSLCREGENIKPYEMTTARSSLLYKQLETTFNETILAFEATITNEQQHIK</sequence>
<dbReference type="GO" id="GO:0005886">
    <property type="term" value="C:plasma membrane"/>
    <property type="evidence" value="ECO:0007669"/>
    <property type="project" value="UniProtKB-SubCell"/>
</dbReference>
<evidence type="ECO:0000256" key="11">
    <source>
        <dbReference type="ARBA" id="ARBA00022989"/>
    </source>
</evidence>
<keyword evidence="11 14" id="KW-1133">Transmembrane helix</keyword>
<reference evidence="18" key="1">
    <citation type="journal article" date="2015" name="Nature">
        <title>Complex archaea that bridge the gap between prokaryotes and eukaryotes.</title>
        <authorList>
            <person name="Spang A."/>
            <person name="Saw J.H."/>
            <person name="Jorgensen S.L."/>
            <person name="Zaremba-Niedzwiedzka K."/>
            <person name="Martijn J."/>
            <person name="Lind A.E."/>
            <person name="van Eijk R."/>
            <person name="Schleper C."/>
            <person name="Guy L."/>
            <person name="Ettema T.J."/>
        </authorList>
    </citation>
    <scope>NUCLEOTIDE SEQUENCE</scope>
</reference>
<comment type="catalytic activity">
    <reaction evidence="1">
        <text>ATP + protein L-histidine = ADP + protein N-phospho-L-histidine.</text>
        <dbReference type="EC" id="2.7.13.3"/>
    </reaction>
</comment>
<evidence type="ECO:0000256" key="9">
    <source>
        <dbReference type="ARBA" id="ARBA00022777"/>
    </source>
</evidence>
<dbReference type="InterPro" id="IPR003594">
    <property type="entry name" value="HATPase_dom"/>
</dbReference>
<keyword evidence="12" id="KW-0902">Two-component regulatory system</keyword>
<dbReference type="Pfam" id="PF00072">
    <property type="entry name" value="Response_reg"/>
    <property type="match status" value="1"/>
</dbReference>
<dbReference type="CDD" id="cd17546">
    <property type="entry name" value="REC_hyHK_CKI1_RcsC-like"/>
    <property type="match status" value="1"/>
</dbReference>
<evidence type="ECO:0000256" key="1">
    <source>
        <dbReference type="ARBA" id="ARBA00000085"/>
    </source>
</evidence>
<keyword evidence="5" id="KW-0597">Phosphoprotein</keyword>
<evidence type="ECO:0000256" key="7">
    <source>
        <dbReference type="ARBA" id="ARBA00022692"/>
    </source>
</evidence>
<dbReference type="PANTHER" id="PTHR45339">
    <property type="entry name" value="HYBRID SIGNAL TRANSDUCTION HISTIDINE KINASE J"/>
    <property type="match status" value="1"/>
</dbReference>
<evidence type="ECO:0000256" key="14">
    <source>
        <dbReference type="SAM" id="Phobius"/>
    </source>
</evidence>
<evidence type="ECO:0000256" key="2">
    <source>
        <dbReference type="ARBA" id="ARBA00004651"/>
    </source>
</evidence>
<keyword evidence="13 14" id="KW-0472">Membrane</keyword>
<protein>
    <recommendedName>
        <fullName evidence="3">histidine kinase</fullName>
        <ecNumber evidence="3">2.7.13.3</ecNumber>
    </recommendedName>
</protein>
<dbReference type="SUPFAM" id="SSF47226">
    <property type="entry name" value="Histidine-containing phosphotransfer domain, HPT domain"/>
    <property type="match status" value="1"/>
</dbReference>
<comment type="subcellular location">
    <subcellularLocation>
        <location evidence="2">Cell membrane</location>
        <topology evidence="2">Multi-pass membrane protein</topology>
    </subcellularLocation>
</comment>
<feature type="transmembrane region" description="Helical" evidence="14">
    <location>
        <begin position="28"/>
        <end position="48"/>
    </location>
</feature>
<evidence type="ECO:0000259" key="16">
    <source>
        <dbReference type="PROSITE" id="PS50110"/>
    </source>
</evidence>
<evidence type="ECO:0000256" key="12">
    <source>
        <dbReference type="ARBA" id="ARBA00023012"/>
    </source>
</evidence>
<dbReference type="PROSITE" id="PS50110">
    <property type="entry name" value="RESPONSE_REGULATORY"/>
    <property type="match status" value="1"/>
</dbReference>
<dbReference type="PROSITE" id="PS50109">
    <property type="entry name" value="HIS_KIN"/>
    <property type="match status" value="1"/>
</dbReference>
<dbReference type="Gene3D" id="3.40.50.2300">
    <property type="match status" value="1"/>
</dbReference>
<dbReference type="PRINTS" id="PR00344">
    <property type="entry name" value="BCTRLSENSOR"/>
</dbReference>
<dbReference type="InterPro" id="IPR008207">
    <property type="entry name" value="Sig_transdc_His_kin_Hpt_dom"/>
</dbReference>
<dbReference type="CDD" id="cd00082">
    <property type="entry name" value="HisKA"/>
    <property type="match status" value="1"/>
</dbReference>
<dbReference type="PROSITE" id="PS50894">
    <property type="entry name" value="HPT"/>
    <property type="match status" value="1"/>
</dbReference>
<feature type="transmembrane region" description="Helical" evidence="14">
    <location>
        <begin position="129"/>
        <end position="150"/>
    </location>
</feature>
<evidence type="ECO:0000259" key="17">
    <source>
        <dbReference type="PROSITE" id="PS50894"/>
    </source>
</evidence>
<dbReference type="SUPFAM" id="SSF52172">
    <property type="entry name" value="CheY-like"/>
    <property type="match status" value="1"/>
</dbReference>
<comment type="caution">
    <text evidence="18">The sequence shown here is derived from an EMBL/GenBank/DDBJ whole genome shotgun (WGS) entry which is preliminary data.</text>
</comment>
<evidence type="ECO:0000256" key="5">
    <source>
        <dbReference type="ARBA" id="ARBA00022553"/>
    </source>
</evidence>